<evidence type="ECO:0000313" key="4">
    <source>
        <dbReference type="Proteomes" id="UP000240996"/>
    </source>
</evidence>
<feature type="signal peptide" evidence="2">
    <location>
        <begin position="1"/>
        <end position="21"/>
    </location>
</feature>
<sequence length="152" mass="16012">MRHPVLLSALLLLPAAASAQALPPGAWAITSTAVELVIPGAPGFILRMMRGKSKTERKCLPPEQASSGVAALFVPKPEARCTVERAQFAGGRIDHVMTCPQKKGAPMRIVRAGSYGATGFTARMTMTGETDKGAMRIVADQVAARTGPVCKR</sequence>
<dbReference type="RefSeq" id="WP_107931819.1">
    <property type="nucleotide sequence ID" value="NZ_PZZN01000002.1"/>
</dbReference>
<name>A0A2T4YPY0_9SPHN</name>
<gene>
    <name evidence="3" type="ORF">C8J24_1789</name>
</gene>
<keyword evidence="1" id="KW-0472">Membrane</keyword>
<feature type="chain" id="PRO_5015550951" evidence="2">
    <location>
        <begin position="22"/>
        <end position="152"/>
    </location>
</feature>
<evidence type="ECO:0000313" key="3">
    <source>
        <dbReference type="EMBL" id="PTM45564.1"/>
    </source>
</evidence>
<dbReference type="InterPro" id="IPR022061">
    <property type="entry name" value="DUF3617"/>
</dbReference>
<keyword evidence="1" id="KW-0812">Transmembrane</keyword>
<dbReference type="Proteomes" id="UP000240996">
    <property type="component" value="Unassembled WGS sequence"/>
</dbReference>
<feature type="transmembrane region" description="Helical" evidence="1">
    <location>
        <begin position="29"/>
        <end position="48"/>
    </location>
</feature>
<dbReference type="AlphaFoldDB" id="A0A2T4YPY0"/>
<dbReference type="Pfam" id="PF12276">
    <property type="entry name" value="DUF3617"/>
    <property type="match status" value="1"/>
</dbReference>
<keyword evidence="1" id="KW-1133">Transmembrane helix</keyword>
<organism evidence="3 4">
    <name type="scientific">Sphingomonas aerolata</name>
    <dbReference type="NCBI Taxonomy" id="185951"/>
    <lineage>
        <taxon>Bacteria</taxon>
        <taxon>Pseudomonadati</taxon>
        <taxon>Pseudomonadota</taxon>
        <taxon>Alphaproteobacteria</taxon>
        <taxon>Sphingomonadales</taxon>
        <taxon>Sphingomonadaceae</taxon>
        <taxon>Sphingomonas</taxon>
    </lineage>
</organism>
<comment type="caution">
    <text evidence="3">The sequence shown here is derived from an EMBL/GenBank/DDBJ whole genome shotgun (WGS) entry which is preliminary data.</text>
</comment>
<dbReference type="EMBL" id="PZZN01000002">
    <property type="protein sequence ID" value="PTM45564.1"/>
    <property type="molecule type" value="Genomic_DNA"/>
</dbReference>
<evidence type="ECO:0000256" key="2">
    <source>
        <dbReference type="SAM" id="SignalP"/>
    </source>
</evidence>
<protein>
    <submittedName>
        <fullName evidence="3">Uncharacterized protein DUF3617</fullName>
    </submittedName>
</protein>
<accession>A0A2T4YPY0</accession>
<reference evidence="3 4" key="1">
    <citation type="submission" date="2018-04" db="EMBL/GenBank/DDBJ databases">
        <title>Genomic Encyclopedia of Type Strains, Phase III (KMG-III): the genomes of soil and plant-associated and newly described type strains.</title>
        <authorList>
            <person name="Whitman W."/>
        </authorList>
    </citation>
    <scope>NUCLEOTIDE SEQUENCE [LARGE SCALE GENOMIC DNA]</scope>
    <source>
        <strain evidence="3 4">NW12</strain>
    </source>
</reference>
<keyword evidence="2" id="KW-0732">Signal</keyword>
<proteinExistence type="predicted"/>
<keyword evidence="4" id="KW-1185">Reference proteome</keyword>
<evidence type="ECO:0000256" key="1">
    <source>
        <dbReference type="SAM" id="Phobius"/>
    </source>
</evidence>